<proteinExistence type="predicted"/>
<dbReference type="RefSeq" id="WP_286214902.1">
    <property type="nucleotide sequence ID" value="NZ_AP027736.1"/>
</dbReference>
<accession>A0ABP9WGX8</accession>
<evidence type="ECO:0000313" key="1">
    <source>
        <dbReference type="EMBL" id="GAA5519020.1"/>
    </source>
</evidence>
<evidence type="ECO:0000313" key="2">
    <source>
        <dbReference type="Proteomes" id="UP001426770"/>
    </source>
</evidence>
<keyword evidence="2" id="KW-1185">Reference proteome</keyword>
<evidence type="ECO:0008006" key="3">
    <source>
        <dbReference type="Google" id="ProtNLM"/>
    </source>
</evidence>
<dbReference type="InterPro" id="IPR025191">
    <property type="entry name" value="DUF4125"/>
</dbReference>
<gene>
    <name evidence="1" type="ORF">Lsed01_01458</name>
</gene>
<organism evidence="1 2">
    <name type="scientific">Demequina sediminis</name>
    <dbReference type="NCBI Taxonomy" id="1930058"/>
    <lineage>
        <taxon>Bacteria</taxon>
        <taxon>Bacillati</taxon>
        <taxon>Actinomycetota</taxon>
        <taxon>Actinomycetes</taxon>
        <taxon>Micrococcales</taxon>
        <taxon>Demequinaceae</taxon>
        <taxon>Demequina</taxon>
    </lineage>
</organism>
<dbReference type="Proteomes" id="UP001426770">
    <property type="component" value="Unassembled WGS sequence"/>
</dbReference>
<dbReference type="Pfam" id="PF13526">
    <property type="entry name" value="DUF4125"/>
    <property type="match status" value="1"/>
</dbReference>
<dbReference type="EMBL" id="BAABRR010000006">
    <property type="protein sequence ID" value="GAA5519020.1"/>
    <property type="molecule type" value="Genomic_DNA"/>
</dbReference>
<reference evidence="1 2" key="1">
    <citation type="submission" date="2024-02" db="EMBL/GenBank/DDBJ databases">
        <title>Lysinimicrobium sediminis NBRC 112286.</title>
        <authorList>
            <person name="Ichikawa N."/>
            <person name="Katano-Makiyama Y."/>
            <person name="Hidaka K."/>
        </authorList>
    </citation>
    <scope>NUCLEOTIDE SEQUENCE [LARGE SCALE GENOMIC DNA]</scope>
    <source>
        <strain evidence="1 2">NBRC 112286</strain>
    </source>
</reference>
<sequence>MRRTATLEAAERVARHEFAQFQHVRGEDGRADCQDDWPTFRAMRVSQFLTWTPALLESYAADLDAADVTGRNLVTEKYARMMASVEPDRFARDLAPHLPALSSARVALQERIIAAQVAWARDFRGRFPRLGLGMRVLTTAEDTLADTSFETYLRGELGTYSTRTLRLYGELVDALAAERVNLTELTVGHTVALAGFASLAAAEEAQAGQRSIPPGA</sequence>
<comment type="caution">
    <text evidence="1">The sequence shown here is derived from an EMBL/GenBank/DDBJ whole genome shotgun (WGS) entry which is preliminary data.</text>
</comment>
<protein>
    <recommendedName>
        <fullName evidence="3">DUF4125 family protein</fullName>
    </recommendedName>
</protein>
<name>A0ABP9WGX8_9MICO</name>